<dbReference type="Pfam" id="PF20434">
    <property type="entry name" value="BD-FAE"/>
    <property type="match status" value="1"/>
</dbReference>
<dbReference type="InterPro" id="IPR029058">
    <property type="entry name" value="AB_hydrolase_fold"/>
</dbReference>
<dbReference type="EMBL" id="CP136051">
    <property type="protein sequence ID" value="WOK04425.1"/>
    <property type="molecule type" value="Genomic_DNA"/>
</dbReference>
<feature type="chain" id="PRO_5046802326" evidence="3">
    <location>
        <begin position="23"/>
        <end position="289"/>
    </location>
</feature>
<dbReference type="RefSeq" id="WP_317487235.1">
    <property type="nucleotide sequence ID" value="NZ_CP136051.1"/>
</dbReference>
<dbReference type="InterPro" id="IPR049492">
    <property type="entry name" value="BD-FAE-like_dom"/>
</dbReference>
<feature type="domain" description="BD-FAE-like" evidence="4">
    <location>
        <begin position="43"/>
        <end position="229"/>
    </location>
</feature>
<gene>
    <name evidence="5" type="ORF">RT717_15195</name>
</gene>
<reference evidence="5 6" key="1">
    <citation type="journal article" date="2023" name="Microbiol. Resour. Announc.">
        <title>Complete Genome Sequence of Imperialibacter roseus strain P4T.</title>
        <authorList>
            <person name="Tizabi D.R."/>
            <person name="Bachvaroff T."/>
            <person name="Hill R.T."/>
        </authorList>
    </citation>
    <scope>NUCLEOTIDE SEQUENCE [LARGE SCALE GENOMIC DNA]</scope>
    <source>
        <strain evidence="5 6">P4T</strain>
    </source>
</reference>
<keyword evidence="3" id="KW-0732">Signal</keyword>
<evidence type="ECO:0000313" key="6">
    <source>
        <dbReference type="Proteomes" id="UP001302349"/>
    </source>
</evidence>
<dbReference type="PANTHER" id="PTHR48081:SF30">
    <property type="entry name" value="ACETYL-HYDROLASE LIPR-RELATED"/>
    <property type="match status" value="1"/>
</dbReference>
<comment type="similarity">
    <text evidence="1">Belongs to the 'GDXG' lipolytic enzyme family.</text>
</comment>
<protein>
    <submittedName>
        <fullName evidence="5">Alpha/beta hydrolase</fullName>
    </submittedName>
</protein>
<keyword evidence="6" id="KW-1185">Reference proteome</keyword>
<evidence type="ECO:0000256" key="1">
    <source>
        <dbReference type="ARBA" id="ARBA00010515"/>
    </source>
</evidence>
<organism evidence="5 6">
    <name type="scientific">Imperialibacter roseus</name>
    <dbReference type="NCBI Taxonomy" id="1324217"/>
    <lineage>
        <taxon>Bacteria</taxon>
        <taxon>Pseudomonadati</taxon>
        <taxon>Bacteroidota</taxon>
        <taxon>Cytophagia</taxon>
        <taxon>Cytophagales</taxon>
        <taxon>Flammeovirgaceae</taxon>
        <taxon>Imperialibacter</taxon>
    </lineage>
</organism>
<sequence>MSRKLTIIFLLLCLQGTGYSQSAGVTATQEVYKRIDSTALTVDIFTPAGASSSPRQAIVFFHGGGWAFGHPKEFHGACRRYAEKGFVTFSFEYRLSINADESWPNPNITPVECVKDARSAVRWVRENAERLNINPDMIAVGGQSVGGQLTLMTALADTINEPSDNLAISPRPTLMLLYSSTVNTMEAWCDLMLGEKRHMIWAISPRHNIRPGMPPAIEFHGLDDTTVDFWTVNMFKRETEAQGNEFEVVTYEGRKHYLGEGNEKYSTLFDEEIMERTDRFLAKHGFVVR</sequence>
<evidence type="ECO:0000256" key="3">
    <source>
        <dbReference type="SAM" id="SignalP"/>
    </source>
</evidence>
<dbReference type="Gene3D" id="3.40.50.1820">
    <property type="entry name" value="alpha/beta hydrolase"/>
    <property type="match status" value="1"/>
</dbReference>
<dbReference type="Proteomes" id="UP001302349">
    <property type="component" value="Chromosome"/>
</dbReference>
<keyword evidence="2 5" id="KW-0378">Hydrolase</keyword>
<evidence type="ECO:0000259" key="4">
    <source>
        <dbReference type="Pfam" id="PF20434"/>
    </source>
</evidence>
<dbReference type="InterPro" id="IPR050300">
    <property type="entry name" value="GDXG_lipolytic_enzyme"/>
</dbReference>
<proteinExistence type="inferred from homology"/>
<evidence type="ECO:0000256" key="2">
    <source>
        <dbReference type="ARBA" id="ARBA00022801"/>
    </source>
</evidence>
<evidence type="ECO:0000313" key="5">
    <source>
        <dbReference type="EMBL" id="WOK04425.1"/>
    </source>
</evidence>
<feature type="signal peptide" evidence="3">
    <location>
        <begin position="1"/>
        <end position="22"/>
    </location>
</feature>
<dbReference type="PANTHER" id="PTHR48081">
    <property type="entry name" value="AB HYDROLASE SUPERFAMILY PROTEIN C4A8.06C"/>
    <property type="match status" value="1"/>
</dbReference>
<dbReference type="GO" id="GO:0016787">
    <property type="term" value="F:hydrolase activity"/>
    <property type="evidence" value="ECO:0007669"/>
    <property type="project" value="UniProtKB-KW"/>
</dbReference>
<dbReference type="SUPFAM" id="SSF53474">
    <property type="entry name" value="alpha/beta-Hydrolases"/>
    <property type="match status" value="1"/>
</dbReference>
<accession>A0ABZ0IHB0</accession>
<name>A0ABZ0IHB0_9BACT</name>